<evidence type="ECO:0000313" key="2">
    <source>
        <dbReference type="Proteomes" id="UP000199392"/>
    </source>
</evidence>
<dbReference type="Proteomes" id="UP000199392">
    <property type="component" value="Unassembled WGS sequence"/>
</dbReference>
<dbReference type="STRING" id="311180.SAMN04488050_101105"/>
<dbReference type="AlphaFoldDB" id="A0A1I6NUU1"/>
<keyword evidence="2" id="KW-1185">Reference proteome</keyword>
<name>A0A1I6NUU1_9RHOB</name>
<accession>A0A1I6NUU1</accession>
<evidence type="ECO:0000313" key="1">
    <source>
        <dbReference type="EMBL" id="SFS31717.1"/>
    </source>
</evidence>
<dbReference type="RefSeq" id="WP_092426615.1">
    <property type="nucleotide sequence ID" value="NZ_FNCL01000008.1"/>
</dbReference>
<reference evidence="2" key="1">
    <citation type="submission" date="2016-10" db="EMBL/GenBank/DDBJ databases">
        <authorList>
            <person name="Varghese N."/>
            <person name="Submissions S."/>
        </authorList>
    </citation>
    <scope>NUCLEOTIDE SEQUENCE [LARGE SCALE GENOMIC DNA]</scope>
    <source>
        <strain evidence="2">DSM 26894</strain>
    </source>
</reference>
<organism evidence="1 2">
    <name type="scientific">Alloyangia pacifica</name>
    <dbReference type="NCBI Taxonomy" id="311180"/>
    <lineage>
        <taxon>Bacteria</taxon>
        <taxon>Pseudomonadati</taxon>
        <taxon>Pseudomonadota</taxon>
        <taxon>Alphaproteobacteria</taxon>
        <taxon>Rhodobacterales</taxon>
        <taxon>Roseobacteraceae</taxon>
        <taxon>Alloyangia</taxon>
    </lineage>
</organism>
<dbReference type="EMBL" id="FOZW01000001">
    <property type="protein sequence ID" value="SFS31717.1"/>
    <property type="molecule type" value="Genomic_DNA"/>
</dbReference>
<sequence>MSKGYHGAKLPELGKGQDWYCALVEVVRMPGTPCPFFGDDEEGGDEDAVLAVLWICLSANSPAEVEVQLTEHVAECGGVASSIEDIKLISSPSDLPLDEDGAPDEGLLEAFSDPDLGDEIVWGEIYLFGEEPES</sequence>
<dbReference type="OrthoDB" id="7849942at2"/>
<gene>
    <name evidence="1" type="ORF">SAMN04488050_101105</name>
</gene>
<protein>
    <submittedName>
        <fullName evidence="1">Uncharacterized protein</fullName>
    </submittedName>
</protein>
<proteinExistence type="predicted"/>